<evidence type="ECO:0000313" key="4">
    <source>
        <dbReference type="EMBL" id="GAA0183146.1"/>
    </source>
</evidence>
<dbReference type="Gene3D" id="3.10.450.10">
    <property type="match status" value="1"/>
</dbReference>
<name>A0AAV3RU40_LITER</name>
<evidence type="ECO:0000259" key="3">
    <source>
        <dbReference type="Pfam" id="PF00031"/>
    </source>
</evidence>
<feature type="domain" description="Cystatin" evidence="3">
    <location>
        <begin position="85"/>
        <end position="141"/>
    </location>
</feature>
<sequence length="160" mass="17483">MNSSNVNCIFQVDESGGSSACAGCPEFLPMWQKGCGPKGGDKAERVGFDVVDYPGNSVIGAVGPAFSDMSLAMIDKKMIGFSLEALKVYNDREGTHFTLYMVLKANMQSIAGALYFITFEAIDPYDSIQVFQAKVAETLENPKEFEDLASDIPVRINMLW</sequence>
<dbReference type="Pfam" id="PF00031">
    <property type="entry name" value="Cystatin"/>
    <property type="match status" value="1"/>
</dbReference>
<organism evidence="4 5">
    <name type="scientific">Lithospermum erythrorhizon</name>
    <name type="common">Purple gromwell</name>
    <name type="synonym">Lithospermum officinale var. erythrorhizon</name>
    <dbReference type="NCBI Taxonomy" id="34254"/>
    <lineage>
        <taxon>Eukaryota</taxon>
        <taxon>Viridiplantae</taxon>
        <taxon>Streptophyta</taxon>
        <taxon>Embryophyta</taxon>
        <taxon>Tracheophyta</taxon>
        <taxon>Spermatophyta</taxon>
        <taxon>Magnoliopsida</taxon>
        <taxon>eudicotyledons</taxon>
        <taxon>Gunneridae</taxon>
        <taxon>Pentapetalae</taxon>
        <taxon>asterids</taxon>
        <taxon>lamiids</taxon>
        <taxon>Boraginales</taxon>
        <taxon>Boraginaceae</taxon>
        <taxon>Boraginoideae</taxon>
        <taxon>Lithospermeae</taxon>
        <taxon>Lithospermum</taxon>
    </lineage>
</organism>
<evidence type="ECO:0000256" key="2">
    <source>
        <dbReference type="ARBA" id="ARBA00022704"/>
    </source>
</evidence>
<gene>
    <name evidence="4" type="ORF">LIER_30614</name>
</gene>
<dbReference type="AlphaFoldDB" id="A0AAV3RU40"/>
<comment type="caution">
    <text evidence="4">The sequence shown here is derived from an EMBL/GenBank/DDBJ whole genome shotgun (WGS) entry which is preliminary data.</text>
</comment>
<evidence type="ECO:0000313" key="5">
    <source>
        <dbReference type="Proteomes" id="UP001454036"/>
    </source>
</evidence>
<dbReference type="InterPro" id="IPR046350">
    <property type="entry name" value="Cystatin_sf"/>
</dbReference>
<dbReference type="EMBL" id="BAABME010011040">
    <property type="protein sequence ID" value="GAA0183146.1"/>
    <property type="molecule type" value="Genomic_DNA"/>
</dbReference>
<keyword evidence="2" id="KW-0789">Thiol protease inhibitor</keyword>
<dbReference type="GO" id="GO:0004869">
    <property type="term" value="F:cysteine-type endopeptidase inhibitor activity"/>
    <property type="evidence" value="ECO:0007669"/>
    <property type="project" value="UniProtKB-KW"/>
</dbReference>
<accession>A0AAV3RU40</accession>
<dbReference type="PANTHER" id="PTHR31260">
    <property type="entry name" value="CYSTATIN/MONELLIN SUPERFAMILY PROTEIN"/>
    <property type="match status" value="1"/>
</dbReference>
<keyword evidence="5" id="KW-1185">Reference proteome</keyword>
<dbReference type="PANTHER" id="PTHR31260:SF28">
    <property type="entry name" value="CYSTATIN DOMAIN PROTEIN"/>
    <property type="match status" value="1"/>
</dbReference>
<protein>
    <recommendedName>
        <fullName evidence="3">Cystatin domain-containing protein</fullName>
    </recommendedName>
</protein>
<dbReference type="InterPro" id="IPR000010">
    <property type="entry name" value="Cystatin_dom"/>
</dbReference>
<dbReference type="InterPro" id="IPR006462">
    <property type="entry name" value="MS5"/>
</dbReference>
<keyword evidence="1" id="KW-0646">Protease inhibitor</keyword>
<evidence type="ECO:0000256" key="1">
    <source>
        <dbReference type="ARBA" id="ARBA00022690"/>
    </source>
</evidence>
<dbReference type="SUPFAM" id="SSF54403">
    <property type="entry name" value="Cystatin/monellin"/>
    <property type="match status" value="1"/>
</dbReference>
<proteinExistence type="predicted"/>
<reference evidence="4 5" key="1">
    <citation type="submission" date="2024-01" db="EMBL/GenBank/DDBJ databases">
        <title>The complete chloroplast genome sequence of Lithospermum erythrorhizon: insights into the phylogenetic relationship among Boraginaceae species and the maternal lineages of purple gromwells.</title>
        <authorList>
            <person name="Okada T."/>
            <person name="Watanabe K."/>
        </authorList>
    </citation>
    <scope>NUCLEOTIDE SEQUENCE [LARGE SCALE GENOMIC DNA]</scope>
</reference>
<dbReference type="Proteomes" id="UP001454036">
    <property type="component" value="Unassembled WGS sequence"/>
</dbReference>